<evidence type="ECO:0000313" key="2">
    <source>
        <dbReference type="EMBL" id="GKV35303.1"/>
    </source>
</evidence>
<feature type="domain" description="Reverse transcriptase" evidence="1">
    <location>
        <begin position="4"/>
        <end position="86"/>
    </location>
</feature>
<evidence type="ECO:0000259" key="1">
    <source>
        <dbReference type="Pfam" id="PF00078"/>
    </source>
</evidence>
<gene>
    <name evidence="2" type="ORF">SLEP1_g43600</name>
</gene>
<sequence length="374" mass="43677">MKRQAFVFKADFEKAYDCVDWEFLDWMMSRFGFGTKWRRWIKECLSTARVSVLVNGSPTEEFQMGKGLRQGDPLSLFLFLMIGEGLHGLVKKAETVGMPVGGKPRSKEFWVPVVNKFRAKLAVWKSAMLSVGGHITLLNSECRIYVGEIGLYLGNGGLDWVMEWRIYGNRWLGRNIMEVDITGVESGRVSKIWSDVVKIGGMAVGLRNLLVNGFRWEVGDGKRVGFWREIWVGDKSLRDLFPRLYELVVKEEGLVSEMGDWEEDRWRWNMEWRRERKGRVRDEEEGLWELLESVQLKKGKEDHWWWIHGLDGQYVVKTAYEALAPIKCTLVDQFYKMIWCRLVPSKNNPLQVAIEAKRHKRLLKMFYKQTHGVV</sequence>
<accession>A0AAV5LDG1</accession>
<dbReference type="PANTHER" id="PTHR36617:SF15">
    <property type="entry name" value="REVERSE TRANSCRIPTASE ZINC-BINDING DOMAIN-CONTAINING PROTEIN"/>
    <property type="match status" value="1"/>
</dbReference>
<evidence type="ECO:0000313" key="3">
    <source>
        <dbReference type="Proteomes" id="UP001054252"/>
    </source>
</evidence>
<protein>
    <recommendedName>
        <fullName evidence="1">Reverse transcriptase domain-containing protein</fullName>
    </recommendedName>
</protein>
<organism evidence="2 3">
    <name type="scientific">Rubroshorea leprosula</name>
    <dbReference type="NCBI Taxonomy" id="152421"/>
    <lineage>
        <taxon>Eukaryota</taxon>
        <taxon>Viridiplantae</taxon>
        <taxon>Streptophyta</taxon>
        <taxon>Embryophyta</taxon>
        <taxon>Tracheophyta</taxon>
        <taxon>Spermatophyta</taxon>
        <taxon>Magnoliopsida</taxon>
        <taxon>eudicotyledons</taxon>
        <taxon>Gunneridae</taxon>
        <taxon>Pentapetalae</taxon>
        <taxon>rosids</taxon>
        <taxon>malvids</taxon>
        <taxon>Malvales</taxon>
        <taxon>Dipterocarpaceae</taxon>
        <taxon>Rubroshorea</taxon>
    </lineage>
</organism>
<dbReference type="EMBL" id="BPVZ01000110">
    <property type="protein sequence ID" value="GKV35303.1"/>
    <property type="molecule type" value="Genomic_DNA"/>
</dbReference>
<dbReference type="AlphaFoldDB" id="A0AAV5LDG1"/>
<dbReference type="Pfam" id="PF00078">
    <property type="entry name" value="RVT_1"/>
    <property type="match status" value="1"/>
</dbReference>
<proteinExistence type="predicted"/>
<name>A0AAV5LDG1_9ROSI</name>
<dbReference type="InterPro" id="IPR000477">
    <property type="entry name" value="RT_dom"/>
</dbReference>
<reference evidence="2 3" key="1">
    <citation type="journal article" date="2021" name="Commun. Biol.">
        <title>The genome of Shorea leprosula (Dipterocarpaceae) highlights the ecological relevance of drought in aseasonal tropical rainforests.</title>
        <authorList>
            <person name="Ng K.K.S."/>
            <person name="Kobayashi M.J."/>
            <person name="Fawcett J.A."/>
            <person name="Hatakeyama M."/>
            <person name="Paape T."/>
            <person name="Ng C.H."/>
            <person name="Ang C.C."/>
            <person name="Tnah L.H."/>
            <person name="Lee C.T."/>
            <person name="Nishiyama T."/>
            <person name="Sese J."/>
            <person name="O'Brien M.J."/>
            <person name="Copetti D."/>
            <person name="Mohd Noor M.I."/>
            <person name="Ong R.C."/>
            <person name="Putra M."/>
            <person name="Sireger I.Z."/>
            <person name="Indrioko S."/>
            <person name="Kosugi Y."/>
            <person name="Izuno A."/>
            <person name="Isagi Y."/>
            <person name="Lee S.L."/>
            <person name="Shimizu K.K."/>
        </authorList>
    </citation>
    <scope>NUCLEOTIDE SEQUENCE [LARGE SCALE GENOMIC DNA]</scope>
    <source>
        <strain evidence="2">214</strain>
    </source>
</reference>
<comment type="caution">
    <text evidence="2">The sequence shown here is derived from an EMBL/GenBank/DDBJ whole genome shotgun (WGS) entry which is preliminary data.</text>
</comment>
<dbReference type="PANTHER" id="PTHR36617">
    <property type="entry name" value="PROTEIN, PUTATIVE-RELATED"/>
    <property type="match status" value="1"/>
</dbReference>
<dbReference type="Proteomes" id="UP001054252">
    <property type="component" value="Unassembled WGS sequence"/>
</dbReference>
<keyword evidence="3" id="KW-1185">Reference proteome</keyword>